<gene>
    <name evidence="1" type="ORF">A5CBH24_03440</name>
</gene>
<protein>
    <submittedName>
        <fullName evidence="1">Uncharacterized protein</fullName>
    </submittedName>
</protein>
<reference evidence="2" key="1">
    <citation type="submission" date="2019-06" db="EMBL/GenBank/DDBJ databases">
        <title>Alistipes onderdonkii subsp. vulgaris subsp. nov., Alistipes dispar sp. nov. and Alistipes communis sp. nov., isolated from human faeces, and creation of Alistipes onderdonkii subsp. onderdonkii subsp. nov.</title>
        <authorList>
            <person name="Sakamoto M."/>
            <person name="Ikeyama N."/>
            <person name="Ogata Y."/>
            <person name="Suda W."/>
            <person name="Iino T."/>
            <person name="Hattori M."/>
            <person name="Ohkuma M."/>
        </authorList>
    </citation>
    <scope>NUCLEOTIDE SEQUENCE [LARGE SCALE GENOMIC DNA]</scope>
    <source>
        <strain evidence="2">5CBH24</strain>
    </source>
</reference>
<evidence type="ECO:0000313" key="2">
    <source>
        <dbReference type="Proteomes" id="UP000318946"/>
    </source>
</evidence>
<name>A0A4Y1WPJ6_9BACT</name>
<dbReference type="RefSeq" id="WP_141412008.1">
    <property type="nucleotide sequence ID" value="NZ_AP019735.1"/>
</dbReference>
<dbReference type="EMBL" id="AP019735">
    <property type="protein sequence ID" value="BBL03031.1"/>
    <property type="molecule type" value="Genomic_DNA"/>
</dbReference>
<proteinExistence type="predicted"/>
<accession>A0A4Y1WPJ6</accession>
<dbReference type="GeneID" id="78341068"/>
<organism evidence="1 2">
    <name type="scientific">Alistipes communis</name>
    <dbReference type="NCBI Taxonomy" id="2585118"/>
    <lineage>
        <taxon>Bacteria</taxon>
        <taxon>Pseudomonadati</taxon>
        <taxon>Bacteroidota</taxon>
        <taxon>Bacteroidia</taxon>
        <taxon>Bacteroidales</taxon>
        <taxon>Rikenellaceae</taxon>
        <taxon>Alistipes</taxon>
    </lineage>
</organism>
<dbReference type="OrthoDB" id="1004568at2"/>
<dbReference type="Proteomes" id="UP000318946">
    <property type="component" value="Chromosome"/>
</dbReference>
<keyword evidence="2" id="KW-1185">Reference proteome</keyword>
<sequence>MNTQPILIRETSSPAELAKLAVDAVTRGEVDPLVAYENISRMEKAIELFKKSEEVRDITLHELAKYGHGKTSSDCTIEEVEAGVKYDYSGCNCQALDDLYKMRDAVMADIKEKEKILRALPASGLTDPATGEIFYPPARSSKTTLKVTFKKR</sequence>
<dbReference type="AlphaFoldDB" id="A0A4Y1WPJ6"/>
<dbReference type="KEGG" id="acou:A5CBH24_03440"/>
<evidence type="ECO:0000313" key="1">
    <source>
        <dbReference type="EMBL" id="BBL03031.1"/>
    </source>
</evidence>